<dbReference type="InterPro" id="IPR010987">
    <property type="entry name" value="Glutathione-S-Trfase_C-like"/>
</dbReference>
<organism evidence="2 3">
    <name type="scientific">Aphanomyces euteiches</name>
    <dbReference type="NCBI Taxonomy" id="100861"/>
    <lineage>
        <taxon>Eukaryota</taxon>
        <taxon>Sar</taxon>
        <taxon>Stramenopiles</taxon>
        <taxon>Oomycota</taxon>
        <taxon>Saprolegniomycetes</taxon>
        <taxon>Saprolegniales</taxon>
        <taxon>Verrucalvaceae</taxon>
        <taxon>Aphanomyces</taxon>
    </lineage>
</organism>
<dbReference type="GO" id="GO:0005737">
    <property type="term" value="C:cytoplasm"/>
    <property type="evidence" value="ECO:0007669"/>
    <property type="project" value="TreeGrafter"/>
</dbReference>
<evidence type="ECO:0000259" key="1">
    <source>
        <dbReference type="PROSITE" id="PS50405"/>
    </source>
</evidence>
<dbReference type="VEuPathDB" id="FungiDB:AeMF1_019052"/>
<proteinExistence type="predicted"/>
<dbReference type="InterPro" id="IPR036282">
    <property type="entry name" value="Glutathione-S-Trfase_C_sf"/>
</dbReference>
<dbReference type="PANTHER" id="PTHR44490">
    <property type="entry name" value="EUKARYOTIC TRANSLATION ELONGATION FACTOR 1 EPSILON-1"/>
    <property type="match status" value="1"/>
</dbReference>
<dbReference type="PROSITE" id="PS50405">
    <property type="entry name" value="GST_CTER"/>
    <property type="match status" value="1"/>
</dbReference>
<dbReference type="PANTHER" id="PTHR44490:SF1">
    <property type="entry name" value="EUKARYOTIC TRANSLATION ELONGATION FACTOR 1 EPSILON-1"/>
    <property type="match status" value="1"/>
</dbReference>
<comment type="caution">
    <text evidence="2">The sequence shown here is derived from an EMBL/GenBank/DDBJ whole genome shotgun (WGS) entry which is preliminary data.</text>
</comment>
<dbReference type="SUPFAM" id="SSF47616">
    <property type="entry name" value="GST C-terminal domain-like"/>
    <property type="match status" value="1"/>
</dbReference>
<sequence>MSLSLDKSDESLFLRFAARFCGVKTSSASHGDIRLKVSNVVMNQPNTIARYFGRAADREVELCGQDALEQAEIVHWMDVATALRHPEPLNPAVQWEAMDKALASRVYFVGNRPTLADAALFWSIHRAFKTKPADLAKYVNVRRWFNQVQHTVGVRGFADVDILPVETATPLLIV</sequence>
<dbReference type="GO" id="GO:0017101">
    <property type="term" value="C:aminoacyl-tRNA synthetase multienzyme complex"/>
    <property type="evidence" value="ECO:0007669"/>
    <property type="project" value="InterPro"/>
</dbReference>
<name>A0A6G0W661_9STRA</name>
<feature type="domain" description="GST C-terminal" evidence="1">
    <location>
        <begin position="24"/>
        <end position="171"/>
    </location>
</feature>
<dbReference type="Gene3D" id="1.20.1050.130">
    <property type="match status" value="1"/>
</dbReference>
<dbReference type="EMBL" id="VJMJ01000331">
    <property type="protein sequence ID" value="KAF0722542.1"/>
    <property type="molecule type" value="Genomic_DNA"/>
</dbReference>
<evidence type="ECO:0000313" key="2">
    <source>
        <dbReference type="EMBL" id="KAF0722542.1"/>
    </source>
</evidence>
<accession>A0A6G0W661</accession>
<dbReference type="OrthoDB" id="19141at2759"/>
<evidence type="ECO:0000313" key="3">
    <source>
        <dbReference type="Proteomes" id="UP000481153"/>
    </source>
</evidence>
<dbReference type="GO" id="GO:0005634">
    <property type="term" value="C:nucleus"/>
    <property type="evidence" value="ECO:0007669"/>
    <property type="project" value="TreeGrafter"/>
</dbReference>
<protein>
    <recommendedName>
        <fullName evidence="1">GST C-terminal domain-containing protein</fullName>
    </recommendedName>
</protein>
<dbReference type="AlphaFoldDB" id="A0A6G0W661"/>
<dbReference type="InterPro" id="IPR042450">
    <property type="entry name" value="EEF1E1"/>
</dbReference>
<dbReference type="Proteomes" id="UP000481153">
    <property type="component" value="Unassembled WGS sequence"/>
</dbReference>
<dbReference type="Pfam" id="PF13410">
    <property type="entry name" value="GST_C_2"/>
    <property type="match status" value="1"/>
</dbReference>
<keyword evidence="3" id="KW-1185">Reference proteome</keyword>
<gene>
    <name evidence="2" type="ORF">Ae201684_018379</name>
</gene>
<reference evidence="2 3" key="1">
    <citation type="submission" date="2019-07" db="EMBL/GenBank/DDBJ databases">
        <title>Genomics analysis of Aphanomyces spp. identifies a new class of oomycete effector associated with host adaptation.</title>
        <authorList>
            <person name="Gaulin E."/>
        </authorList>
    </citation>
    <scope>NUCLEOTIDE SEQUENCE [LARGE SCALE GENOMIC DNA]</scope>
    <source>
        <strain evidence="2 3">ATCC 201684</strain>
    </source>
</reference>